<evidence type="ECO:0000256" key="2">
    <source>
        <dbReference type="ARBA" id="ARBA00022525"/>
    </source>
</evidence>
<evidence type="ECO:0000256" key="3">
    <source>
        <dbReference type="ARBA" id="ARBA00022729"/>
    </source>
</evidence>
<dbReference type="SMART" id="SM00912">
    <property type="entry name" value="Haemagg_act"/>
    <property type="match status" value="1"/>
</dbReference>
<dbReference type="Pfam" id="PF18657">
    <property type="entry name" value="YDG"/>
    <property type="match status" value="3"/>
</dbReference>
<dbReference type="OrthoDB" id="598499at2"/>
<dbReference type="HOGENOM" id="CLU_251261_0_0_10"/>
<dbReference type="InterPro" id="IPR008638">
    <property type="entry name" value="FhaB/CdiA-like_TPS"/>
</dbReference>
<dbReference type="eggNOG" id="COG3210">
    <property type="taxonomic scope" value="Bacteria"/>
</dbReference>
<dbReference type="STRING" id="340177.Cag_1055"/>
<evidence type="ECO:0000313" key="6">
    <source>
        <dbReference type="EMBL" id="ABB28317.1"/>
    </source>
</evidence>
<proteinExistence type="predicted"/>
<dbReference type="InterPro" id="IPR011050">
    <property type="entry name" value="Pectin_lyase_fold/virulence"/>
</dbReference>
<feature type="domain" description="Filamentous haemagglutinin FhaB/tRNA nuclease CdiA-like TPS" evidence="5">
    <location>
        <begin position="55"/>
        <end position="167"/>
    </location>
</feature>
<sequence>MNRIFNVIWSVTREKWVVVSEKVKSNGSVPKSSLVSIAFLSALLGGGSVAQAVEPGQLPTGGVITAGSGSIATNGNSMTIQQSSQKMVANWNNFNVGSDASVRFQQPNASAAALNRIAGQNPSQILGSLSANGRVFLINPSGIVFGQNARVDVGGLVASTLDISDYDFLAGNFAFRSTGSAGTLRNEGLINAMPGGVVALLSPSVINNGTITAVGGSVALAAGNQMTLDFGGDGLMTVRVDDGAVNAFVENNSLIKADGGLVVMSAKAANNLAFSAVNNNGVVQAMSVVEKNGRILLDAEGGQSTVSGTLNASSVDGKGGQVVVTGKQVMIADGAHLNASGLTGGGDVLVGGSWQGSDASVRQAVGTVVMPNTLLQANAISNGNGGTVVVWSDVNNPLSVTRAYGTFEAFGGTNGGNGGRIETSGHWLDVAGSRGGASAVNGNAGVWLLDPYNVTISSSNANGSWGGVFPNAIWTASGDNSNLLASDITTRLNAGTSVTVQTGTAGSQAGDITVDGAINMTNDSGEVSLQLDAAGSIAINNNITNSTGTLHLVFNSGTGAISGTGALGSGQGRTLFNVGASTGTFSGIISGASRTVTKQGAGTLIFSGANTYGGLTSIEAGVLRVANAQGLGDVTNGTQVSNNGALELSGGIVITGDEVLRLVGTGVSNSGALHSIGNNSFGGHIILTGNSTITSDTNGTLILGNASQGIYGAYGLTLSGGGSVVFNGAIGATIPLASFHGLTGTSIELNGGSITTTGVISALGQVKATNPLTLSSGISDISLSNETNDFTTVTVTNAGAVSLIDDTALTLAGVNASGDVNIATHTGNLTVTGNVATTSATPTALTLNADQSKDAGNGNGENLILSSGTLTVGSGGIAKLYTGSVAGSTSIASVVNAGHFRYNSDEAVQHYTDPLTAGLNLIYREQPTLSVMFAPVTTTYGTTPTFAISSYSGYINGDTSPGIVTGTPTWLVDGTPSFAGYYTAGTHNVSYNNGLISSLGYGFVDNAISFNDLVVNPLVLAATSLTGLTASDKIYDGQITATISNYGTLTGILTGDRVALNSAGSSAAFADKNVGTGKTVTVSGLTLSGLDNGNYRIVPQTTTASITQKSLNVTAPSNVTKVYDGTVAAPGVATVTGLAIGDVVAGTATIEYADKMAGSNKVVNPLSVTILDGFDMIMTNNYAITYVGDHGTITQAPLTLTAPDNVTKYYDGLLTVPGTPSVNGLVPNDVVVIPASLLYTDPEVGIGKTVNPDSAGLVIHDAIGNNMTPNYAITDIASHTGIIVEKTFTPFKKWNDADPSVPEIPTNAPEVTGSRDLAGSDFEPATDSGVTATRSLTMATMDESAVQSDIVVKLAEPASKNKQGVVKVFVPKEVFAKPAFLFPLPEEVAVEINKTNVQEKVFMQNGDALPGWLSYDYEKKIFTATSAPAGSLPLTIMVQSGTMAWQVIIQQ</sequence>
<dbReference type="KEGG" id="cch:Cag_1055"/>
<comment type="subcellular location">
    <subcellularLocation>
        <location evidence="1">Secreted</location>
    </subcellularLocation>
</comment>
<dbReference type="NCBIfam" id="TIGR02601">
    <property type="entry name" value="autotrns_rpt"/>
    <property type="match status" value="1"/>
</dbReference>
<dbReference type="Pfam" id="PF13018">
    <property type="entry name" value="ESPR"/>
    <property type="match status" value="1"/>
</dbReference>
<keyword evidence="3" id="KW-0732">Signal</keyword>
<dbReference type="GO" id="GO:0005576">
    <property type="term" value="C:extracellular region"/>
    <property type="evidence" value="ECO:0007669"/>
    <property type="project" value="UniProtKB-SubCell"/>
</dbReference>
<dbReference type="PANTHER" id="PTHR12338:SF8">
    <property type="entry name" value="HEME_HEMOPEXIN-BINDING PROTEIN"/>
    <property type="match status" value="1"/>
</dbReference>
<reference evidence="6" key="1">
    <citation type="submission" date="2005-08" db="EMBL/GenBank/DDBJ databases">
        <title>Complete sequence of Chlorobium chlorochromatii CaD3.</title>
        <authorList>
            <person name="Copeland A."/>
            <person name="Lucas S."/>
            <person name="Lapidus A."/>
            <person name="Barry K."/>
            <person name="Detter J.C."/>
            <person name="Glavina T."/>
            <person name="Hammon N."/>
            <person name="Israni S."/>
            <person name="Pitluck S."/>
            <person name="Bryant D."/>
            <person name="Schmutz J."/>
            <person name="Larimer F."/>
            <person name="Land M."/>
            <person name="Kyrpides N."/>
            <person name="Ivanova N."/>
            <person name="Richardson P."/>
        </authorList>
    </citation>
    <scope>NUCLEOTIDE SEQUENCE [LARGE SCALE GENOMIC DNA]</scope>
    <source>
        <strain evidence="6">CaD3</strain>
    </source>
</reference>
<dbReference type="Pfam" id="PF05860">
    <property type="entry name" value="TPS"/>
    <property type="match status" value="1"/>
</dbReference>
<accession>Q3ARQ8</accession>
<dbReference type="PANTHER" id="PTHR12338">
    <property type="entry name" value="AUTOTRANSPORTER"/>
    <property type="match status" value="1"/>
</dbReference>
<evidence type="ECO:0000259" key="5">
    <source>
        <dbReference type="SMART" id="SM00912"/>
    </source>
</evidence>
<dbReference type="InterPro" id="IPR041248">
    <property type="entry name" value="YDG"/>
</dbReference>
<dbReference type="SUPFAM" id="SSF51126">
    <property type="entry name" value="Pectin lyase-like"/>
    <property type="match status" value="1"/>
</dbReference>
<dbReference type="EMBL" id="CP000108">
    <property type="protein sequence ID" value="ABB28317.1"/>
    <property type="molecule type" value="Genomic_DNA"/>
</dbReference>
<gene>
    <name evidence="6" type="ordered locus">Cag_1055</name>
</gene>
<organism evidence="6">
    <name type="scientific">Chlorobium chlorochromatii (strain CaD3)</name>
    <dbReference type="NCBI Taxonomy" id="340177"/>
    <lineage>
        <taxon>Bacteria</taxon>
        <taxon>Pseudomonadati</taxon>
        <taxon>Chlorobiota</taxon>
        <taxon>Chlorobiia</taxon>
        <taxon>Chlorobiales</taxon>
        <taxon>Chlorobiaceae</taxon>
        <taxon>Chlorobium/Pelodictyon group</taxon>
        <taxon>Chlorobium</taxon>
    </lineage>
</organism>
<dbReference type="eggNOG" id="COG4625">
    <property type="taxonomic scope" value="Bacteria"/>
</dbReference>
<dbReference type="Pfam" id="PF12951">
    <property type="entry name" value="PATR"/>
    <property type="match status" value="1"/>
</dbReference>
<feature type="region of interest" description="Disordered" evidence="4">
    <location>
        <begin position="1299"/>
        <end position="1328"/>
    </location>
</feature>
<dbReference type="InterPro" id="IPR012334">
    <property type="entry name" value="Pectin_lyas_fold"/>
</dbReference>
<dbReference type="InterPro" id="IPR013425">
    <property type="entry name" value="Autotrns_rpt"/>
</dbReference>
<keyword evidence="2" id="KW-0964">Secreted</keyword>
<protein>
    <submittedName>
        <fullName evidence="6">Filamentous hemagglutinin-like protein</fullName>
    </submittedName>
</protein>
<evidence type="ECO:0000256" key="4">
    <source>
        <dbReference type="SAM" id="MobiDB-lite"/>
    </source>
</evidence>
<dbReference type="InterPro" id="IPR024973">
    <property type="entry name" value="ESPR"/>
</dbReference>
<name>Q3ARQ8_CHLCH</name>
<evidence type="ECO:0000256" key="1">
    <source>
        <dbReference type="ARBA" id="ARBA00004613"/>
    </source>
</evidence>
<dbReference type="Gene3D" id="2.160.20.10">
    <property type="entry name" value="Single-stranded right-handed beta-helix, Pectin lyase-like"/>
    <property type="match status" value="1"/>
</dbReference>
<dbReference type="InterPro" id="IPR050909">
    <property type="entry name" value="Bact_Autotransporter_VF"/>
</dbReference>
<dbReference type="NCBIfam" id="TIGR01901">
    <property type="entry name" value="adhes_NPXG"/>
    <property type="match status" value="1"/>
</dbReference>